<dbReference type="AlphaFoldDB" id="A0AB94IX80"/>
<reference evidence="2" key="1">
    <citation type="submission" date="2010-03" db="EMBL/GenBank/DDBJ databases">
        <title>The genome sequence of Synergistetes sp. SGP1.</title>
        <authorList>
            <consortium name="metaHIT consortium -- http://www.metahit.eu/"/>
            <person name="Pajon A."/>
            <person name="Turner K."/>
            <person name="Parkhill J."/>
            <person name="Wade W."/>
            <person name="Vartoukian S."/>
        </authorList>
    </citation>
    <scope>NUCLEOTIDE SEQUENCE [LARGE SCALE GENOMIC DNA]</scope>
    <source>
        <strain evidence="2">SGP1</strain>
    </source>
</reference>
<keyword evidence="2" id="KW-1185">Reference proteome</keyword>
<organism evidence="1 2">
    <name type="scientific">Fretibacterium fastidiosum</name>
    <dbReference type="NCBI Taxonomy" id="651822"/>
    <lineage>
        <taxon>Bacteria</taxon>
        <taxon>Thermotogati</taxon>
        <taxon>Synergistota</taxon>
        <taxon>Synergistia</taxon>
        <taxon>Synergistales</taxon>
        <taxon>Aminobacteriaceae</taxon>
        <taxon>Fretibacterium</taxon>
    </lineage>
</organism>
<evidence type="ECO:0008006" key="3">
    <source>
        <dbReference type="Google" id="ProtNLM"/>
    </source>
</evidence>
<accession>A0AB94IX80</accession>
<sequence length="100" mass="11036">MVGGGRVSFCRFALIFFCRIARNGTLRPLSLLQTVGKMGKVEVMILVPVKTERVEAYLFTYPVLGTSVPVAVNEAHFAVSRVLFPETCLPRRGVTFSLTT</sequence>
<evidence type="ECO:0000313" key="2">
    <source>
        <dbReference type="Proteomes" id="UP000008957"/>
    </source>
</evidence>
<dbReference type="KEGG" id="sbr:SY1_12770"/>
<dbReference type="Proteomes" id="UP000008957">
    <property type="component" value="Chromosome"/>
</dbReference>
<dbReference type="EMBL" id="FP929056">
    <property type="protein sequence ID" value="CBL28403.1"/>
    <property type="molecule type" value="Genomic_DNA"/>
</dbReference>
<gene>
    <name evidence="1" type="ORF">SY1_12770</name>
</gene>
<reference evidence="1 2" key="2">
    <citation type="submission" date="2010-03" db="EMBL/GenBank/DDBJ databases">
        <authorList>
            <person name="Pajon A."/>
        </authorList>
    </citation>
    <scope>NUCLEOTIDE SEQUENCE [LARGE SCALE GENOMIC DNA]</scope>
    <source>
        <strain evidence="1 2">SGP1</strain>
    </source>
</reference>
<protein>
    <recommendedName>
        <fullName evidence="3">Secreted protein</fullName>
    </recommendedName>
</protein>
<name>A0AB94IX80_9BACT</name>
<proteinExistence type="predicted"/>
<evidence type="ECO:0000313" key="1">
    <source>
        <dbReference type="EMBL" id="CBL28403.1"/>
    </source>
</evidence>